<proteinExistence type="predicted"/>
<protein>
    <recommendedName>
        <fullName evidence="2">Metal-dependent HD superfamily phosphohydrolase</fullName>
    </recommendedName>
</protein>
<dbReference type="PANTHER" id="PTHR21174">
    <property type="match status" value="1"/>
</dbReference>
<organism evidence="1">
    <name type="scientific">uncultured Sulfurovum sp</name>
    <dbReference type="NCBI Taxonomy" id="269237"/>
    <lineage>
        <taxon>Bacteria</taxon>
        <taxon>Pseudomonadati</taxon>
        <taxon>Campylobacterota</taxon>
        <taxon>Epsilonproteobacteria</taxon>
        <taxon>Campylobacterales</taxon>
        <taxon>Sulfurovaceae</taxon>
        <taxon>Sulfurovum</taxon>
        <taxon>environmental samples</taxon>
    </lineage>
</organism>
<dbReference type="SUPFAM" id="SSF109604">
    <property type="entry name" value="HD-domain/PDEase-like"/>
    <property type="match status" value="1"/>
</dbReference>
<sequence>MLENKFKTLCQNYCKDKKLIHTLWEEIAQRHSTEDRYYHTLQHLEHIYKELESIKITPLLSFATFYHDIVYDAKSNENEEQSALLAQKRLKQLTVPIKLIQKVSQLIIETKTHKASNPENALFLDADLSILGSNTVNYQAYAQNVRNEYVIYDDITYFGGRKKVLKHFLEQKNIYKTSHFYEKYEKQARVNLLIEYNSLI</sequence>
<dbReference type="Gene3D" id="1.10.3210.10">
    <property type="entry name" value="Hypothetical protein af1432"/>
    <property type="match status" value="1"/>
</dbReference>
<gene>
    <name evidence="1" type="ORF">HELGO_WM7888</name>
</gene>
<reference evidence="1" key="1">
    <citation type="submission" date="2020-01" db="EMBL/GenBank/DDBJ databases">
        <authorList>
            <person name="Meier V. D."/>
            <person name="Meier V D."/>
        </authorList>
    </citation>
    <scope>NUCLEOTIDE SEQUENCE</scope>
    <source>
        <strain evidence="1">HLG_WM_MAG_06</strain>
    </source>
</reference>
<evidence type="ECO:0000313" key="1">
    <source>
        <dbReference type="EMBL" id="CAA6819367.1"/>
    </source>
</evidence>
<evidence type="ECO:0008006" key="2">
    <source>
        <dbReference type="Google" id="ProtNLM"/>
    </source>
</evidence>
<accession>A0A6S6TMQ5</accession>
<dbReference type="AlphaFoldDB" id="A0A6S6TMQ5"/>
<dbReference type="InterPro" id="IPR009218">
    <property type="entry name" value="HD_phosphohydro"/>
</dbReference>
<name>A0A6S6TMQ5_9BACT</name>
<dbReference type="PIRSF" id="PIRSF035170">
    <property type="entry name" value="HD_phosphohydro"/>
    <property type="match status" value="1"/>
</dbReference>
<dbReference type="PANTHER" id="PTHR21174:SF0">
    <property type="entry name" value="HD PHOSPHOHYDROLASE FAMILY PROTEIN-RELATED"/>
    <property type="match status" value="1"/>
</dbReference>
<dbReference type="EMBL" id="CACVAP010000092">
    <property type="protein sequence ID" value="CAA6819367.1"/>
    <property type="molecule type" value="Genomic_DNA"/>
</dbReference>